<comment type="caution">
    <text evidence="1">The sequence shown here is derived from an EMBL/GenBank/DDBJ whole genome shotgun (WGS) entry which is preliminary data.</text>
</comment>
<accession>A0A0L7MPM5</accession>
<dbReference type="InterPro" id="IPR036390">
    <property type="entry name" value="WH_DNA-bd_sf"/>
</dbReference>
<gene>
    <name evidence="1" type="ORF">GL58_02660</name>
</gene>
<dbReference type="Proteomes" id="UP000037442">
    <property type="component" value="Unassembled WGS sequence"/>
</dbReference>
<reference evidence="2" key="1">
    <citation type="submission" date="2014-06" db="EMBL/GenBank/DDBJ databases">
        <title>Draft genome sequence of C. testosteroni WDL7.</title>
        <authorList>
            <person name="Wu Y."/>
            <person name="Seshan H."/>
            <person name="Arumugam K."/>
        </authorList>
    </citation>
    <scope>NUCLEOTIDE SEQUENCE [LARGE SCALE GENOMIC DNA]</scope>
    <source>
        <strain evidence="2">WDL7</strain>
    </source>
</reference>
<dbReference type="AlphaFoldDB" id="A0A0L7MPM5"/>
<sequence>MSNFRDYVTSTAFALTISHRQIQCLCNIHHYGSYWALLSTFQALERKGLVERIKKDEQAKDGTTLQLTDAGRAVIPLLVLAGLYVEPPEWIHEERPKPPEFECVTLKKPGETTKIVFREKQPEASE</sequence>
<name>A0A0L7MPM5_COMTE</name>
<dbReference type="SUPFAM" id="SSF46785">
    <property type="entry name" value="Winged helix' DNA-binding domain"/>
    <property type="match status" value="1"/>
</dbReference>
<protein>
    <submittedName>
        <fullName evidence="1">Uncharacterized protein</fullName>
    </submittedName>
</protein>
<dbReference type="PATRIC" id="fig|285.49.peg.557"/>
<organism evidence="1 2">
    <name type="scientific">Comamonas testosteroni</name>
    <name type="common">Pseudomonas testosteroni</name>
    <dbReference type="NCBI Taxonomy" id="285"/>
    <lineage>
        <taxon>Bacteria</taxon>
        <taxon>Pseudomonadati</taxon>
        <taxon>Pseudomonadota</taxon>
        <taxon>Betaproteobacteria</taxon>
        <taxon>Burkholderiales</taxon>
        <taxon>Comamonadaceae</taxon>
        <taxon>Comamonas</taxon>
    </lineage>
</organism>
<dbReference type="EMBL" id="JNVD01000013">
    <property type="protein sequence ID" value="KOC23904.1"/>
    <property type="molecule type" value="Genomic_DNA"/>
</dbReference>
<dbReference type="RefSeq" id="WP_053282492.1">
    <property type="nucleotide sequence ID" value="NZ_JNVD01000013.1"/>
</dbReference>
<evidence type="ECO:0000313" key="1">
    <source>
        <dbReference type="EMBL" id="KOC23904.1"/>
    </source>
</evidence>
<evidence type="ECO:0000313" key="2">
    <source>
        <dbReference type="Proteomes" id="UP000037442"/>
    </source>
</evidence>
<proteinExistence type="predicted"/>